<evidence type="ECO:0000313" key="2">
    <source>
        <dbReference type="EMBL" id="MBW82249.1"/>
    </source>
</evidence>
<feature type="region of interest" description="Disordered" evidence="1">
    <location>
        <begin position="1"/>
        <end position="41"/>
    </location>
</feature>
<evidence type="ECO:0000256" key="1">
    <source>
        <dbReference type="SAM" id="MobiDB-lite"/>
    </source>
</evidence>
<reference evidence="2" key="1">
    <citation type="submission" date="2018-02" db="EMBL/GenBank/DDBJ databases">
        <title>Rhizophora mucronata_Transcriptome.</title>
        <authorList>
            <person name="Meera S.P."/>
            <person name="Sreeshan A."/>
            <person name="Augustine A."/>
        </authorList>
    </citation>
    <scope>NUCLEOTIDE SEQUENCE</scope>
    <source>
        <tissue evidence="2">Leaf</tissue>
    </source>
</reference>
<dbReference type="EMBL" id="GGEC01001766">
    <property type="protein sequence ID" value="MBW82249.1"/>
    <property type="molecule type" value="Transcribed_RNA"/>
</dbReference>
<proteinExistence type="predicted"/>
<protein>
    <submittedName>
        <fullName evidence="2">Uncharacterized protein</fullName>
    </submittedName>
</protein>
<feature type="compositionally biased region" description="Basic residues" evidence="1">
    <location>
        <begin position="29"/>
        <end position="41"/>
    </location>
</feature>
<dbReference type="AlphaFoldDB" id="A0A2P2ILY2"/>
<name>A0A2P2ILY2_RHIMU</name>
<accession>A0A2P2ILY2</accession>
<organism evidence="2">
    <name type="scientific">Rhizophora mucronata</name>
    <name type="common">Asiatic mangrove</name>
    <dbReference type="NCBI Taxonomy" id="61149"/>
    <lineage>
        <taxon>Eukaryota</taxon>
        <taxon>Viridiplantae</taxon>
        <taxon>Streptophyta</taxon>
        <taxon>Embryophyta</taxon>
        <taxon>Tracheophyta</taxon>
        <taxon>Spermatophyta</taxon>
        <taxon>Magnoliopsida</taxon>
        <taxon>eudicotyledons</taxon>
        <taxon>Gunneridae</taxon>
        <taxon>Pentapetalae</taxon>
        <taxon>rosids</taxon>
        <taxon>fabids</taxon>
        <taxon>Malpighiales</taxon>
        <taxon>Rhizophoraceae</taxon>
        <taxon>Rhizophora</taxon>
    </lineage>
</organism>
<sequence>MKRANISGSKRASNLIGNSQARGNASCKHQPHHLCHPQSHGPRHCHRFLCAWVRGVAFTGEIQEPSYCFRGRENPIRAKLQFNSFVAIMSVTGEYK</sequence>
<feature type="compositionally biased region" description="Polar residues" evidence="1">
    <location>
        <begin position="1"/>
        <end position="23"/>
    </location>
</feature>